<keyword evidence="1 6" id="KW-0597">Phosphoprotein</keyword>
<dbReference type="InterPro" id="IPR039420">
    <property type="entry name" value="WalR-like"/>
</dbReference>
<evidence type="ECO:0000256" key="1">
    <source>
        <dbReference type="ARBA" id="ARBA00022553"/>
    </source>
</evidence>
<protein>
    <submittedName>
        <fullName evidence="10">DNA-binding response regulator</fullName>
    </submittedName>
</protein>
<feature type="modified residue" description="4-aspartylphosphate" evidence="6">
    <location>
        <position position="56"/>
    </location>
</feature>
<feature type="domain" description="Response regulatory" evidence="8">
    <location>
        <begin position="7"/>
        <end position="121"/>
    </location>
</feature>
<keyword evidence="5" id="KW-0804">Transcription</keyword>
<dbReference type="Gene3D" id="3.40.50.2300">
    <property type="match status" value="1"/>
</dbReference>
<dbReference type="PANTHER" id="PTHR48111">
    <property type="entry name" value="REGULATOR OF RPOS"/>
    <property type="match status" value="1"/>
</dbReference>
<name>A0A5A5TIN7_9CHLR</name>
<dbReference type="Gene3D" id="6.10.250.690">
    <property type="match status" value="1"/>
</dbReference>
<dbReference type="InterPro" id="IPR001867">
    <property type="entry name" value="OmpR/PhoB-type_DNA-bd"/>
</dbReference>
<organism evidence="10 11">
    <name type="scientific">Dictyobacter arantiisoli</name>
    <dbReference type="NCBI Taxonomy" id="2014874"/>
    <lineage>
        <taxon>Bacteria</taxon>
        <taxon>Bacillati</taxon>
        <taxon>Chloroflexota</taxon>
        <taxon>Ktedonobacteria</taxon>
        <taxon>Ktedonobacterales</taxon>
        <taxon>Dictyobacteraceae</taxon>
        <taxon>Dictyobacter</taxon>
    </lineage>
</organism>
<dbReference type="OrthoDB" id="9790442at2"/>
<evidence type="ECO:0000256" key="4">
    <source>
        <dbReference type="ARBA" id="ARBA00023125"/>
    </source>
</evidence>
<evidence type="ECO:0000256" key="2">
    <source>
        <dbReference type="ARBA" id="ARBA00023012"/>
    </source>
</evidence>
<comment type="caution">
    <text evidence="10">The sequence shown here is derived from an EMBL/GenBank/DDBJ whole genome shotgun (WGS) entry which is preliminary data.</text>
</comment>
<dbReference type="GO" id="GO:0032993">
    <property type="term" value="C:protein-DNA complex"/>
    <property type="evidence" value="ECO:0007669"/>
    <property type="project" value="TreeGrafter"/>
</dbReference>
<keyword evidence="4 7" id="KW-0238">DNA-binding</keyword>
<keyword evidence="2" id="KW-0902">Two-component regulatory system</keyword>
<dbReference type="Pfam" id="PF00486">
    <property type="entry name" value="Trans_reg_C"/>
    <property type="match status" value="1"/>
</dbReference>
<sequence>MSRRTARILIVDDEQEVVRILQKNLLNQKYEVITAYTGKDALRIAEERHPDLLLLDINLPDLSGIEVCKQLRAQSQLPAIIIISIRDKERDKVRILDAGADDYIAKPFGIDEVLARVRVALRHAAHITPESSSVTFSLGPLFVDTARHSVQLNGTAIKLTPIEYDLLLIFLRNQGKVLTQHMLLTQIWGEEENVQSNYLHVYVAHLRRKLELDPTRQRFFQTISGVGYRFTDSLENQ</sequence>
<dbReference type="CDD" id="cd17574">
    <property type="entry name" value="REC_OmpR"/>
    <property type="match status" value="1"/>
</dbReference>
<dbReference type="GO" id="GO:0000156">
    <property type="term" value="F:phosphorelay response regulator activity"/>
    <property type="evidence" value="ECO:0007669"/>
    <property type="project" value="TreeGrafter"/>
</dbReference>
<evidence type="ECO:0000256" key="7">
    <source>
        <dbReference type="PROSITE-ProRule" id="PRU01091"/>
    </source>
</evidence>
<dbReference type="InterPro" id="IPR001789">
    <property type="entry name" value="Sig_transdc_resp-reg_receiver"/>
</dbReference>
<dbReference type="SMART" id="SM00448">
    <property type="entry name" value="REC"/>
    <property type="match status" value="1"/>
</dbReference>
<dbReference type="SMART" id="SM00862">
    <property type="entry name" value="Trans_reg_C"/>
    <property type="match status" value="1"/>
</dbReference>
<reference evidence="10 11" key="1">
    <citation type="submission" date="2019-01" db="EMBL/GenBank/DDBJ databases">
        <title>Draft genome sequence of Dictyobacter sp. Uno17.</title>
        <authorList>
            <person name="Wang C.M."/>
            <person name="Zheng Y."/>
            <person name="Sakai Y."/>
            <person name="Abe K."/>
            <person name="Yokota A."/>
            <person name="Yabe S."/>
        </authorList>
    </citation>
    <scope>NUCLEOTIDE SEQUENCE [LARGE SCALE GENOMIC DNA]</scope>
    <source>
        <strain evidence="10 11">Uno17</strain>
    </source>
</reference>
<dbReference type="EMBL" id="BIXY01000115">
    <property type="protein sequence ID" value="GCF11471.1"/>
    <property type="molecule type" value="Genomic_DNA"/>
</dbReference>
<dbReference type="RefSeq" id="WP_149404299.1">
    <property type="nucleotide sequence ID" value="NZ_BIXY01000115.1"/>
</dbReference>
<feature type="DNA-binding region" description="OmpR/PhoB-type" evidence="7">
    <location>
        <begin position="133"/>
        <end position="232"/>
    </location>
</feature>
<dbReference type="Pfam" id="PF00072">
    <property type="entry name" value="Response_reg"/>
    <property type="match status" value="1"/>
</dbReference>
<evidence type="ECO:0000256" key="6">
    <source>
        <dbReference type="PROSITE-ProRule" id="PRU00169"/>
    </source>
</evidence>
<dbReference type="Gene3D" id="1.10.10.10">
    <property type="entry name" value="Winged helix-like DNA-binding domain superfamily/Winged helix DNA-binding domain"/>
    <property type="match status" value="1"/>
</dbReference>
<feature type="domain" description="OmpR/PhoB-type" evidence="9">
    <location>
        <begin position="133"/>
        <end position="232"/>
    </location>
</feature>
<accession>A0A5A5TIN7</accession>
<dbReference type="SUPFAM" id="SSF52172">
    <property type="entry name" value="CheY-like"/>
    <property type="match status" value="1"/>
</dbReference>
<dbReference type="GO" id="GO:0006355">
    <property type="term" value="P:regulation of DNA-templated transcription"/>
    <property type="evidence" value="ECO:0007669"/>
    <property type="project" value="InterPro"/>
</dbReference>
<keyword evidence="11" id="KW-1185">Reference proteome</keyword>
<dbReference type="InterPro" id="IPR036388">
    <property type="entry name" value="WH-like_DNA-bd_sf"/>
</dbReference>
<evidence type="ECO:0000313" key="10">
    <source>
        <dbReference type="EMBL" id="GCF11471.1"/>
    </source>
</evidence>
<keyword evidence="3" id="KW-0805">Transcription regulation</keyword>
<dbReference type="GO" id="GO:0005829">
    <property type="term" value="C:cytosol"/>
    <property type="evidence" value="ECO:0007669"/>
    <property type="project" value="TreeGrafter"/>
</dbReference>
<dbReference type="CDD" id="cd00383">
    <property type="entry name" value="trans_reg_C"/>
    <property type="match status" value="1"/>
</dbReference>
<proteinExistence type="predicted"/>
<evidence type="ECO:0000256" key="3">
    <source>
        <dbReference type="ARBA" id="ARBA00023015"/>
    </source>
</evidence>
<dbReference type="PANTHER" id="PTHR48111:SF50">
    <property type="entry name" value="KDP OPERON TRANSCRIPTIONAL REGULATORY PROTEIN KDPE"/>
    <property type="match status" value="1"/>
</dbReference>
<dbReference type="Proteomes" id="UP000322530">
    <property type="component" value="Unassembled WGS sequence"/>
</dbReference>
<dbReference type="PROSITE" id="PS50110">
    <property type="entry name" value="RESPONSE_REGULATORY"/>
    <property type="match status" value="1"/>
</dbReference>
<evidence type="ECO:0000259" key="9">
    <source>
        <dbReference type="PROSITE" id="PS51755"/>
    </source>
</evidence>
<gene>
    <name evidence="10" type="ORF">KDI_50350</name>
</gene>
<evidence type="ECO:0000313" key="11">
    <source>
        <dbReference type="Proteomes" id="UP000322530"/>
    </source>
</evidence>
<dbReference type="PROSITE" id="PS51755">
    <property type="entry name" value="OMPR_PHOB"/>
    <property type="match status" value="1"/>
</dbReference>
<dbReference type="GO" id="GO:0000976">
    <property type="term" value="F:transcription cis-regulatory region binding"/>
    <property type="evidence" value="ECO:0007669"/>
    <property type="project" value="TreeGrafter"/>
</dbReference>
<dbReference type="AlphaFoldDB" id="A0A5A5TIN7"/>
<evidence type="ECO:0000259" key="8">
    <source>
        <dbReference type="PROSITE" id="PS50110"/>
    </source>
</evidence>
<evidence type="ECO:0000256" key="5">
    <source>
        <dbReference type="ARBA" id="ARBA00023163"/>
    </source>
</evidence>
<dbReference type="InterPro" id="IPR011006">
    <property type="entry name" value="CheY-like_superfamily"/>
</dbReference>
<dbReference type="FunFam" id="3.40.50.2300:FF:000001">
    <property type="entry name" value="DNA-binding response regulator PhoB"/>
    <property type="match status" value="1"/>
</dbReference>